<evidence type="ECO:0000313" key="2">
    <source>
        <dbReference type="Proteomes" id="UP000789920"/>
    </source>
</evidence>
<accession>A0ACA9MHV7</accession>
<keyword evidence="2" id="KW-1185">Reference proteome</keyword>
<dbReference type="EMBL" id="CAJVQC010007822">
    <property type="protein sequence ID" value="CAG8584395.1"/>
    <property type="molecule type" value="Genomic_DNA"/>
</dbReference>
<gene>
    <name evidence="1" type="ORF">RPERSI_LOCUS5282</name>
</gene>
<protein>
    <submittedName>
        <fullName evidence="1">1360_t:CDS:1</fullName>
    </submittedName>
</protein>
<name>A0ACA9MHV7_9GLOM</name>
<dbReference type="Proteomes" id="UP000789920">
    <property type="component" value="Unassembled WGS sequence"/>
</dbReference>
<proteinExistence type="predicted"/>
<evidence type="ECO:0000313" key="1">
    <source>
        <dbReference type="EMBL" id="CAG8584395.1"/>
    </source>
</evidence>
<comment type="caution">
    <text evidence="1">The sequence shown here is derived from an EMBL/GenBank/DDBJ whole genome shotgun (WGS) entry which is preliminary data.</text>
</comment>
<reference evidence="1" key="1">
    <citation type="submission" date="2021-06" db="EMBL/GenBank/DDBJ databases">
        <authorList>
            <person name="Kallberg Y."/>
            <person name="Tangrot J."/>
            <person name="Rosling A."/>
        </authorList>
    </citation>
    <scope>NUCLEOTIDE SEQUENCE</scope>
    <source>
        <strain evidence="1">MA461A</strain>
    </source>
</reference>
<organism evidence="1 2">
    <name type="scientific">Racocetra persica</name>
    <dbReference type="NCBI Taxonomy" id="160502"/>
    <lineage>
        <taxon>Eukaryota</taxon>
        <taxon>Fungi</taxon>
        <taxon>Fungi incertae sedis</taxon>
        <taxon>Mucoromycota</taxon>
        <taxon>Glomeromycotina</taxon>
        <taxon>Glomeromycetes</taxon>
        <taxon>Diversisporales</taxon>
        <taxon>Gigasporaceae</taxon>
        <taxon>Racocetra</taxon>
    </lineage>
</organism>
<sequence length="53" mass="6418">MYDEFKSIIIETNPRRRIESQDESNKSDEEDFNTDEGSLVYDEHYEEDEELNI</sequence>
<feature type="non-terminal residue" evidence="1">
    <location>
        <position position="53"/>
    </location>
</feature>